<dbReference type="Gene3D" id="3.30.70.20">
    <property type="match status" value="1"/>
</dbReference>
<proteinExistence type="predicted"/>
<dbReference type="InterPro" id="IPR017900">
    <property type="entry name" value="4Fe4S_Fe_S_CS"/>
</dbReference>
<dbReference type="PROSITE" id="PS00198">
    <property type="entry name" value="4FE4S_FER_1"/>
    <property type="match status" value="1"/>
</dbReference>
<dbReference type="InterPro" id="IPR050157">
    <property type="entry name" value="PSI_iron-sulfur_center"/>
</dbReference>
<name>A0A1C6T0F8_9ACTN</name>
<evidence type="ECO:0000313" key="9">
    <source>
        <dbReference type="Proteomes" id="UP000199699"/>
    </source>
</evidence>
<feature type="domain" description="4Fe-4S ferredoxin-type" evidence="7">
    <location>
        <begin position="24"/>
        <end position="52"/>
    </location>
</feature>
<feature type="region of interest" description="Disordered" evidence="6">
    <location>
        <begin position="1"/>
        <end position="21"/>
    </location>
</feature>
<dbReference type="EMBL" id="FMHT01000003">
    <property type="protein sequence ID" value="SCL35201.1"/>
    <property type="molecule type" value="Genomic_DNA"/>
</dbReference>
<keyword evidence="3" id="KW-0479">Metal-binding</keyword>
<organism evidence="8 9">
    <name type="scientific">Micromonospora nigra</name>
    <dbReference type="NCBI Taxonomy" id="145857"/>
    <lineage>
        <taxon>Bacteria</taxon>
        <taxon>Bacillati</taxon>
        <taxon>Actinomycetota</taxon>
        <taxon>Actinomycetes</taxon>
        <taxon>Micromonosporales</taxon>
        <taxon>Micromonosporaceae</taxon>
        <taxon>Micromonospora</taxon>
    </lineage>
</organism>
<dbReference type="AlphaFoldDB" id="A0A1C6T0F8"/>
<evidence type="ECO:0000256" key="1">
    <source>
        <dbReference type="ARBA" id="ARBA00001966"/>
    </source>
</evidence>
<sequence>MAEVTAAGGGRPGPGSRAAEEAGRRAAVVVDACQGCGACLLTCPTHALWPVPGGLAVRADRCTGCLECLEICPVDAIRVTGTRPEGDR</sequence>
<evidence type="ECO:0000256" key="3">
    <source>
        <dbReference type="ARBA" id="ARBA00022723"/>
    </source>
</evidence>
<comment type="cofactor">
    <cofactor evidence="1">
        <name>[4Fe-4S] cluster</name>
        <dbReference type="ChEBI" id="CHEBI:49883"/>
    </cofactor>
</comment>
<dbReference type="GO" id="GO:0051539">
    <property type="term" value="F:4 iron, 4 sulfur cluster binding"/>
    <property type="evidence" value="ECO:0007669"/>
    <property type="project" value="UniProtKB-KW"/>
</dbReference>
<dbReference type="STRING" id="145857.GA0070616_5164"/>
<keyword evidence="4" id="KW-0408">Iron</keyword>
<gene>
    <name evidence="8" type="ORF">GA0070616_5164</name>
</gene>
<accession>A0A1C6T0F8</accession>
<feature type="domain" description="4Fe-4S ferredoxin-type" evidence="7">
    <location>
        <begin position="53"/>
        <end position="82"/>
    </location>
</feature>
<dbReference type="PANTHER" id="PTHR24960">
    <property type="entry name" value="PHOTOSYSTEM I IRON-SULFUR CENTER-RELATED"/>
    <property type="match status" value="1"/>
</dbReference>
<keyword evidence="2" id="KW-0004">4Fe-4S</keyword>
<keyword evidence="5" id="KW-0411">Iron-sulfur</keyword>
<evidence type="ECO:0000256" key="6">
    <source>
        <dbReference type="SAM" id="MobiDB-lite"/>
    </source>
</evidence>
<dbReference type="SUPFAM" id="SSF54862">
    <property type="entry name" value="4Fe-4S ferredoxins"/>
    <property type="match status" value="1"/>
</dbReference>
<keyword evidence="9" id="KW-1185">Reference proteome</keyword>
<evidence type="ECO:0000256" key="5">
    <source>
        <dbReference type="ARBA" id="ARBA00023014"/>
    </source>
</evidence>
<dbReference type="PANTHER" id="PTHR24960:SF79">
    <property type="entry name" value="PHOTOSYSTEM I IRON-SULFUR CENTER"/>
    <property type="match status" value="1"/>
</dbReference>
<reference evidence="8 9" key="1">
    <citation type="submission" date="2016-06" db="EMBL/GenBank/DDBJ databases">
        <authorList>
            <person name="Kjaerup R.B."/>
            <person name="Dalgaard T.S."/>
            <person name="Juul-Madsen H.R."/>
        </authorList>
    </citation>
    <scope>NUCLEOTIDE SEQUENCE [LARGE SCALE GENOMIC DNA]</scope>
    <source>
        <strain evidence="8 9">DSM 43818</strain>
    </source>
</reference>
<dbReference type="Pfam" id="PF12838">
    <property type="entry name" value="Fer4_7"/>
    <property type="match status" value="1"/>
</dbReference>
<evidence type="ECO:0000256" key="2">
    <source>
        <dbReference type="ARBA" id="ARBA00022485"/>
    </source>
</evidence>
<dbReference type="PROSITE" id="PS51379">
    <property type="entry name" value="4FE4S_FER_2"/>
    <property type="match status" value="2"/>
</dbReference>
<evidence type="ECO:0000313" key="8">
    <source>
        <dbReference type="EMBL" id="SCL35201.1"/>
    </source>
</evidence>
<protein>
    <submittedName>
        <fullName evidence="8">4Fe-4S binding domain-containing protein</fullName>
    </submittedName>
</protein>
<dbReference type="Proteomes" id="UP000199699">
    <property type="component" value="Unassembled WGS sequence"/>
</dbReference>
<dbReference type="GO" id="GO:0046872">
    <property type="term" value="F:metal ion binding"/>
    <property type="evidence" value="ECO:0007669"/>
    <property type="project" value="UniProtKB-KW"/>
</dbReference>
<evidence type="ECO:0000256" key="4">
    <source>
        <dbReference type="ARBA" id="ARBA00023004"/>
    </source>
</evidence>
<evidence type="ECO:0000259" key="7">
    <source>
        <dbReference type="PROSITE" id="PS51379"/>
    </source>
</evidence>
<dbReference type="InterPro" id="IPR017896">
    <property type="entry name" value="4Fe4S_Fe-S-bd"/>
</dbReference>